<dbReference type="RefSeq" id="WP_115488492.1">
    <property type="nucleotide sequence ID" value="NZ_QRBA01000019.1"/>
</dbReference>
<keyword evidence="1" id="KW-0732">Signal</keyword>
<evidence type="ECO:0000313" key="2">
    <source>
        <dbReference type="EMBL" id="RDS87978.1"/>
    </source>
</evidence>
<comment type="caution">
    <text evidence="2">The sequence shown here is derived from an EMBL/GenBank/DDBJ whole genome shotgun (WGS) entry which is preliminary data.</text>
</comment>
<dbReference type="Pfam" id="PF07661">
    <property type="entry name" value="MORN_2"/>
    <property type="match status" value="2"/>
</dbReference>
<protein>
    <submittedName>
        <fullName evidence="2">Toxin-antitoxin system YwqK family antitoxin</fullName>
    </submittedName>
</protein>
<gene>
    <name evidence="2" type="ORF">DL347_26895</name>
</gene>
<dbReference type="InterPro" id="IPR011652">
    <property type="entry name" value="MORN_2"/>
</dbReference>
<dbReference type="Gene3D" id="3.90.930.1">
    <property type="match status" value="2"/>
</dbReference>
<dbReference type="AlphaFoldDB" id="A0A7Z6QKR4"/>
<reference evidence="2 3" key="1">
    <citation type="submission" date="2018-07" db="EMBL/GenBank/DDBJ databases">
        <title>Draft Genome Sequence of Pseudomonas fluorescens AHK-1 associated with canker disease of kiwifruit.</title>
        <authorList>
            <person name="Wu Z."/>
        </authorList>
    </citation>
    <scope>NUCLEOTIDE SEQUENCE [LARGE SCALE GENOMIC DNA]</scope>
    <source>
        <strain evidence="2 3">AHK-1</strain>
    </source>
</reference>
<feature type="chain" id="PRO_5030514492" evidence="1">
    <location>
        <begin position="24"/>
        <end position="453"/>
    </location>
</feature>
<evidence type="ECO:0000256" key="1">
    <source>
        <dbReference type="SAM" id="SignalP"/>
    </source>
</evidence>
<evidence type="ECO:0000313" key="3">
    <source>
        <dbReference type="Proteomes" id="UP000255541"/>
    </source>
</evidence>
<dbReference type="Proteomes" id="UP000255541">
    <property type="component" value="Unassembled WGS sequence"/>
</dbReference>
<sequence length="453" mass="51775">MPFKYRKFLTGLVFATNATYAYAEHIHPSTILNIKMNATYLDIDPETIGSSGVTLMPAVRLTLSTAHRCGTSQVHITPNSIGVPVENFLAEVKKIKKYADDGTALFITHEDCERKIPMATKFALCTGETCRSLTDALIDGKLHLDKNYRPIPAARSHFFTTPPKIYDEKLKAWKVTIYEITTKKIAADGFVDNEDYAASKFIHRFRTFHSNGMVSSVTEMNAQGQREGKSITRYKNGKIEKSVNYSNNIIVDGEYITYYPTGKIRVRENFANGKLHGPKVKLYINGNPEAMEKYLYGNRSGISNYYYEDGTLKNIQDYDRGRLDGWDVKYFPSGETQSQTLYKNFRIIMSHEWNIDGIKISQWEQDENHNRQGDDIEWYDNGQKKKHSVYKDGKLHGKMQSWSEDGTQILSIEYAHGERHGQARQWRRDGTLIEDCQYQAGKISGQCAVKPPF</sequence>
<accession>A0A7Z6QKR4</accession>
<dbReference type="SUPFAM" id="SSF82185">
    <property type="entry name" value="Histone H3 K4-specific methyltransferase SET7/9 N-terminal domain"/>
    <property type="match status" value="2"/>
</dbReference>
<dbReference type="EMBL" id="QRBA01000019">
    <property type="protein sequence ID" value="RDS87978.1"/>
    <property type="molecule type" value="Genomic_DNA"/>
</dbReference>
<organism evidence="2 3">
    <name type="scientific">Pseudomonas fluorescens</name>
    <dbReference type="NCBI Taxonomy" id="294"/>
    <lineage>
        <taxon>Bacteria</taxon>
        <taxon>Pseudomonadati</taxon>
        <taxon>Pseudomonadota</taxon>
        <taxon>Gammaproteobacteria</taxon>
        <taxon>Pseudomonadales</taxon>
        <taxon>Pseudomonadaceae</taxon>
        <taxon>Pseudomonas</taxon>
    </lineage>
</organism>
<name>A0A7Z6QKR4_PSEFL</name>
<feature type="signal peptide" evidence="1">
    <location>
        <begin position="1"/>
        <end position="23"/>
    </location>
</feature>
<proteinExistence type="predicted"/>